<proteinExistence type="predicted"/>
<keyword evidence="2" id="KW-1185">Reference proteome</keyword>
<evidence type="ECO:0000313" key="1">
    <source>
        <dbReference type="EMBL" id="GLK00291.1"/>
    </source>
</evidence>
<dbReference type="Pfam" id="PF16264">
    <property type="entry name" value="SatD"/>
    <property type="match status" value="1"/>
</dbReference>
<accession>A0A9W6M7M0</accession>
<dbReference type="EMBL" id="BSET01000001">
    <property type="protein sequence ID" value="GLK00291.1"/>
    <property type="molecule type" value="Genomic_DNA"/>
</dbReference>
<sequence>MPVAVIADIIGSRALPDRSAAQREFARLFAEVEEAMPLAAEPLRATVGDEFQAVYPTLDAALAALLLIQLVLPDELGLRFGVGVGEVRAVTGADTALQDGPGWWAARDAIDIVDARQQRAMPSTRTWIVGGDDHDGRMSDAIDTANAYVLLRDQLVTGMTARERRLTYGRCLGQTQKALAAAEGITQSAVSQALQNAGAVAVVAGFEILRERAAA</sequence>
<comment type="caution">
    <text evidence="1">The sequence shown here is derived from an EMBL/GenBank/DDBJ whole genome shotgun (WGS) entry which is preliminary data.</text>
</comment>
<gene>
    <name evidence="1" type="ORF">GCM10017596_00060</name>
</gene>
<name>A0A9W6M7M0_9MICO</name>
<evidence type="ECO:0008006" key="3">
    <source>
        <dbReference type="Google" id="ProtNLM"/>
    </source>
</evidence>
<dbReference type="Proteomes" id="UP001142325">
    <property type="component" value="Unassembled WGS sequence"/>
</dbReference>
<organism evidence="1 2">
    <name type="scientific">Microbacterium keratanolyticum</name>
    <dbReference type="NCBI Taxonomy" id="67574"/>
    <lineage>
        <taxon>Bacteria</taxon>
        <taxon>Bacillati</taxon>
        <taxon>Actinomycetota</taxon>
        <taxon>Actinomycetes</taxon>
        <taxon>Micrococcales</taxon>
        <taxon>Microbacteriaceae</taxon>
        <taxon>Microbacterium</taxon>
    </lineage>
</organism>
<reference evidence="1" key="1">
    <citation type="journal article" date="2014" name="Int. J. Syst. Evol. Microbiol.">
        <title>Complete genome sequence of Corynebacterium casei LMG S-19264T (=DSM 44701T), isolated from a smear-ripened cheese.</title>
        <authorList>
            <consortium name="US DOE Joint Genome Institute (JGI-PGF)"/>
            <person name="Walter F."/>
            <person name="Albersmeier A."/>
            <person name="Kalinowski J."/>
            <person name="Ruckert C."/>
        </authorList>
    </citation>
    <scope>NUCLEOTIDE SEQUENCE</scope>
    <source>
        <strain evidence="1">VKM Ac-1958</strain>
    </source>
</reference>
<dbReference type="AlphaFoldDB" id="A0A9W6M7M0"/>
<evidence type="ECO:0000313" key="2">
    <source>
        <dbReference type="Proteomes" id="UP001142325"/>
    </source>
</evidence>
<dbReference type="RefSeq" id="WP_204938005.1">
    <property type="nucleotide sequence ID" value="NZ_BAAAUM010000001.1"/>
</dbReference>
<reference evidence="1" key="2">
    <citation type="submission" date="2023-01" db="EMBL/GenBank/DDBJ databases">
        <authorList>
            <person name="Sun Q."/>
            <person name="Evtushenko L."/>
        </authorList>
    </citation>
    <scope>NUCLEOTIDE SEQUENCE</scope>
    <source>
        <strain evidence="1">VKM Ac-1958</strain>
    </source>
</reference>
<dbReference type="InterPro" id="IPR032580">
    <property type="entry name" value="SatD"/>
</dbReference>
<protein>
    <recommendedName>
        <fullName evidence="3">SatD family protein</fullName>
    </recommendedName>
</protein>